<dbReference type="EMBL" id="GBXM01094804">
    <property type="protein sequence ID" value="JAH13773.1"/>
    <property type="molecule type" value="Transcribed_RNA"/>
</dbReference>
<protein>
    <submittedName>
        <fullName evidence="2">Uncharacterized protein</fullName>
    </submittedName>
</protein>
<organism evidence="2">
    <name type="scientific">Anguilla anguilla</name>
    <name type="common">European freshwater eel</name>
    <name type="synonym">Muraena anguilla</name>
    <dbReference type="NCBI Taxonomy" id="7936"/>
    <lineage>
        <taxon>Eukaryota</taxon>
        <taxon>Metazoa</taxon>
        <taxon>Chordata</taxon>
        <taxon>Craniata</taxon>
        <taxon>Vertebrata</taxon>
        <taxon>Euteleostomi</taxon>
        <taxon>Actinopterygii</taxon>
        <taxon>Neopterygii</taxon>
        <taxon>Teleostei</taxon>
        <taxon>Anguilliformes</taxon>
        <taxon>Anguillidae</taxon>
        <taxon>Anguilla</taxon>
    </lineage>
</organism>
<feature type="region of interest" description="Disordered" evidence="1">
    <location>
        <begin position="1"/>
        <end position="23"/>
    </location>
</feature>
<accession>A0A0E9QCG6</accession>
<reference evidence="2" key="1">
    <citation type="submission" date="2014-11" db="EMBL/GenBank/DDBJ databases">
        <authorList>
            <person name="Amaro Gonzalez C."/>
        </authorList>
    </citation>
    <scope>NUCLEOTIDE SEQUENCE</scope>
</reference>
<proteinExistence type="predicted"/>
<feature type="compositionally biased region" description="Polar residues" evidence="1">
    <location>
        <begin position="1"/>
        <end position="13"/>
    </location>
</feature>
<evidence type="ECO:0000256" key="1">
    <source>
        <dbReference type="SAM" id="MobiDB-lite"/>
    </source>
</evidence>
<sequence>MIEGNLQTQQRSRTGAYDSCIKD</sequence>
<name>A0A0E9QCG6_ANGAN</name>
<evidence type="ECO:0000313" key="2">
    <source>
        <dbReference type="EMBL" id="JAH13773.1"/>
    </source>
</evidence>
<reference evidence="2" key="2">
    <citation type="journal article" date="2015" name="Fish Shellfish Immunol.">
        <title>Early steps in the European eel (Anguilla anguilla)-Vibrio vulnificus interaction in the gills: Role of the RtxA13 toxin.</title>
        <authorList>
            <person name="Callol A."/>
            <person name="Pajuelo D."/>
            <person name="Ebbesson L."/>
            <person name="Teles M."/>
            <person name="MacKenzie S."/>
            <person name="Amaro C."/>
        </authorList>
    </citation>
    <scope>NUCLEOTIDE SEQUENCE</scope>
</reference>
<dbReference type="AlphaFoldDB" id="A0A0E9QCG6"/>